<evidence type="ECO:0000256" key="1">
    <source>
        <dbReference type="SAM" id="MobiDB-lite"/>
    </source>
</evidence>
<feature type="region of interest" description="Disordered" evidence="1">
    <location>
        <begin position="1"/>
        <end position="20"/>
    </location>
</feature>
<dbReference type="EMBL" id="CAKASE010000057">
    <property type="protein sequence ID" value="CAG9566502.1"/>
    <property type="molecule type" value="Genomic_DNA"/>
</dbReference>
<dbReference type="AlphaFoldDB" id="A0A8J2QNP9"/>
<protein>
    <submittedName>
        <fullName evidence="2">(African queen) hypothetical protein</fullName>
    </submittedName>
</protein>
<comment type="caution">
    <text evidence="2">The sequence shown here is derived from an EMBL/GenBank/DDBJ whole genome shotgun (WGS) entry which is preliminary data.</text>
</comment>
<sequence>MLLQPRVVKDRGEMSANKTLQAGDETMPPLSWAGTPLYPTMGRVCSLCAHCVIHCYMVCGGRITFEVWRTARGFFT</sequence>
<evidence type="ECO:0000313" key="3">
    <source>
        <dbReference type="Proteomes" id="UP000789524"/>
    </source>
</evidence>
<name>A0A8J2QNP9_9NEOP</name>
<proteinExistence type="predicted"/>
<accession>A0A8J2QNP9</accession>
<keyword evidence="3" id="KW-1185">Reference proteome</keyword>
<evidence type="ECO:0000313" key="2">
    <source>
        <dbReference type="EMBL" id="CAG9566502.1"/>
    </source>
</evidence>
<gene>
    <name evidence="2" type="ORF">DCHRY22_LOCUS7134</name>
</gene>
<organism evidence="2 3">
    <name type="scientific">Danaus chrysippus</name>
    <name type="common">African queen</name>
    <dbReference type="NCBI Taxonomy" id="151541"/>
    <lineage>
        <taxon>Eukaryota</taxon>
        <taxon>Metazoa</taxon>
        <taxon>Ecdysozoa</taxon>
        <taxon>Arthropoda</taxon>
        <taxon>Hexapoda</taxon>
        <taxon>Insecta</taxon>
        <taxon>Pterygota</taxon>
        <taxon>Neoptera</taxon>
        <taxon>Endopterygota</taxon>
        <taxon>Lepidoptera</taxon>
        <taxon>Glossata</taxon>
        <taxon>Ditrysia</taxon>
        <taxon>Papilionoidea</taxon>
        <taxon>Nymphalidae</taxon>
        <taxon>Danainae</taxon>
        <taxon>Danaini</taxon>
        <taxon>Danaina</taxon>
        <taxon>Danaus</taxon>
        <taxon>Anosia</taxon>
    </lineage>
</organism>
<dbReference type="Proteomes" id="UP000789524">
    <property type="component" value="Unassembled WGS sequence"/>
</dbReference>
<reference evidence="2" key="1">
    <citation type="submission" date="2021-09" db="EMBL/GenBank/DDBJ databases">
        <authorList>
            <person name="Martin H S."/>
        </authorList>
    </citation>
    <scope>NUCLEOTIDE SEQUENCE</scope>
</reference>